<comment type="caution">
    <text evidence="1">The sequence shown here is derived from an EMBL/GenBank/DDBJ whole genome shotgun (WGS) entry which is preliminary data.</text>
</comment>
<dbReference type="InterPro" id="IPR020835">
    <property type="entry name" value="Catalase_sf"/>
</dbReference>
<dbReference type="OrthoDB" id="9765610at2"/>
<dbReference type="EMBL" id="SWKR01000002">
    <property type="protein sequence ID" value="TKD50913.1"/>
    <property type="molecule type" value="Genomic_DNA"/>
</dbReference>
<proteinExistence type="predicted"/>
<gene>
    <name evidence="1" type="ORF">FBR43_09170</name>
</gene>
<dbReference type="CDD" id="cd08152">
    <property type="entry name" value="y4iL_like"/>
    <property type="match status" value="1"/>
</dbReference>
<organism evidence="1 2">
    <name type="scientific">Sphingomonas baiyangensis</name>
    <dbReference type="NCBI Taxonomy" id="2572576"/>
    <lineage>
        <taxon>Bacteria</taxon>
        <taxon>Pseudomonadati</taxon>
        <taxon>Pseudomonadota</taxon>
        <taxon>Alphaproteobacteria</taxon>
        <taxon>Sphingomonadales</taxon>
        <taxon>Sphingomonadaceae</taxon>
        <taxon>Sphingomonas</taxon>
    </lineage>
</organism>
<sequence length="359" mass="38585">MATPVPFTSDVEQVAADEAQTIDALIAQFDRILETTSQDYGRAVRAVHAKAHGLIEARMTVAKALPPELAQGMFAQPGDYAALLRFSTNAGDILDDAVALPRGVAMKVQGVGGVRLAGSEDADVQDFVFADAPVFAAADPAAFLNTLKLLAATTDRGEGAKKLLSKTLQGVGTALESVGLERGMLKQLGGAPQTHPLGQTYWSQTPYRFGDHIAKWQLVPVSPALVSLGGVRIDLEGRDDALREEVDAAARAHGGAWELRVQLCTDLDTMPIEDATVEWDARQSPFQTVARIEAIPQPAWNAEIAEREAQIAFGPWQAIAAHQPLGGINRARRDPYRHSAGFRRRFNGCPAHRLAMVQG</sequence>
<dbReference type="PANTHER" id="PTHR36195">
    <property type="entry name" value="DOMAIN PROTEIN, PUTATIVE (AFU_ORTHOLOGUE AFUA_5G01990)-RELATED-RELATED"/>
    <property type="match status" value="1"/>
</dbReference>
<evidence type="ECO:0000313" key="2">
    <source>
        <dbReference type="Proteomes" id="UP000309138"/>
    </source>
</evidence>
<dbReference type="Gene3D" id="2.40.180.10">
    <property type="entry name" value="Catalase core domain"/>
    <property type="match status" value="1"/>
</dbReference>
<accession>A0A4U1L3Z0</accession>
<dbReference type="SUPFAM" id="SSF56634">
    <property type="entry name" value="Heme-dependent catalase-like"/>
    <property type="match status" value="1"/>
</dbReference>
<dbReference type="PANTHER" id="PTHR36195:SF4">
    <property type="entry name" value="DOMAIN PROTEIN, PUTATIVE (AFU_ORTHOLOGUE AFUA_5G01990)-RELATED"/>
    <property type="match status" value="1"/>
</dbReference>
<keyword evidence="2" id="KW-1185">Reference proteome</keyword>
<protein>
    <submittedName>
        <fullName evidence="1">Catalase</fullName>
    </submittedName>
</protein>
<reference evidence="1 2" key="1">
    <citation type="submission" date="2019-04" db="EMBL/GenBank/DDBJ databases">
        <authorList>
            <person name="Yang Y."/>
            <person name="Wei D."/>
        </authorList>
    </citation>
    <scope>NUCLEOTIDE SEQUENCE [LARGE SCALE GENOMIC DNA]</scope>
    <source>
        <strain evidence="1 2">L-1-4w-11</strain>
    </source>
</reference>
<dbReference type="AlphaFoldDB" id="A0A4U1L3Z0"/>
<evidence type="ECO:0000313" key="1">
    <source>
        <dbReference type="EMBL" id="TKD50913.1"/>
    </source>
</evidence>
<dbReference type="GO" id="GO:0020037">
    <property type="term" value="F:heme binding"/>
    <property type="evidence" value="ECO:0007669"/>
    <property type="project" value="InterPro"/>
</dbReference>
<name>A0A4U1L3Z0_9SPHN</name>
<dbReference type="RefSeq" id="WP_136942859.1">
    <property type="nucleotide sequence ID" value="NZ_SWKR01000002.1"/>
</dbReference>
<dbReference type="Proteomes" id="UP000309138">
    <property type="component" value="Unassembled WGS sequence"/>
</dbReference>